<dbReference type="InterPro" id="IPR036286">
    <property type="entry name" value="LexA/Signal_pep-like_sf"/>
</dbReference>
<name>A0ABQ0EA38_9BACT</name>
<dbReference type="InterPro" id="IPR001387">
    <property type="entry name" value="Cro/C1-type_HTH"/>
</dbReference>
<gene>
    <name evidence="6" type="ORF">Defa_20060</name>
</gene>
<dbReference type="EMBL" id="BAAFSG010000001">
    <property type="protein sequence ID" value="GAB1254519.1"/>
    <property type="molecule type" value="Genomic_DNA"/>
</dbReference>
<keyword evidence="4" id="KW-0238">DNA-binding</keyword>
<dbReference type="Proteomes" id="UP001628192">
    <property type="component" value="Unassembled WGS sequence"/>
</dbReference>
<reference evidence="6 7" key="1">
    <citation type="journal article" date="2025" name="Int. J. Syst. Evol. Microbiol.">
        <title>Desulfovibrio falkowii sp. nov., Porphyromonas miyakawae sp. nov., Mediterraneibacter flintii sp. nov. and Owariibacterium komagatae gen. nov., sp. nov., isolated from human faeces.</title>
        <authorList>
            <person name="Hamaguchi T."/>
            <person name="Ohara M."/>
            <person name="Hisatomi A."/>
            <person name="Sekiguchi K."/>
            <person name="Takeda J.I."/>
            <person name="Ueyama J."/>
            <person name="Ito M."/>
            <person name="Nishiwaki H."/>
            <person name="Ogi T."/>
            <person name="Hirayama M."/>
            <person name="Ohkuma M."/>
            <person name="Sakamoto M."/>
            <person name="Ohno K."/>
        </authorList>
    </citation>
    <scope>NUCLEOTIDE SEQUENCE [LARGE SCALE GENOMIC DNA]</scope>
    <source>
        <strain evidence="6 7">13CB8C</strain>
    </source>
</reference>
<evidence type="ECO:0000256" key="4">
    <source>
        <dbReference type="ARBA" id="ARBA00023125"/>
    </source>
</evidence>
<dbReference type="SUPFAM" id="SSF51306">
    <property type="entry name" value="LexA/Signal peptidase"/>
    <property type="match status" value="1"/>
</dbReference>
<keyword evidence="2" id="KW-0378">Hydrolase</keyword>
<proteinExistence type="predicted"/>
<dbReference type="CDD" id="cd00093">
    <property type="entry name" value="HTH_XRE"/>
    <property type="match status" value="1"/>
</dbReference>
<evidence type="ECO:0000256" key="2">
    <source>
        <dbReference type="ARBA" id="ARBA00022801"/>
    </source>
</evidence>
<evidence type="ECO:0000313" key="6">
    <source>
        <dbReference type="EMBL" id="GAB1254519.1"/>
    </source>
</evidence>
<sequence length="243" mass="26741">MNDFFYSAIGVLKEYVDGKHDGNVSAAARALGISVPTLHTWLKGERKPSLGKITPVLEELGARIQLPSSEPGKDVCFVDARKVEAGERVASPEAESYLAVPVVGEVGAGPGYMPEDEVKSWFLVYKYQEAVRYKKNLIAVEIGKGSTSMIPTLSPGDIVLVDRDDRDVKTAGHIMLVTEPSGEGKIKRVAVQPKNGDFSITYYSDNVVDNPPDTYSLREDFYGDFERAIVGRVIWAWSDVRNK</sequence>
<dbReference type="CDD" id="cd06462">
    <property type="entry name" value="Peptidase_S24_S26"/>
    <property type="match status" value="1"/>
</dbReference>
<dbReference type="Gene3D" id="2.10.109.10">
    <property type="entry name" value="Umud Fragment, subunit A"/>
    <property type="match status" value="1"/>
</dbReference>
<dbReference type="PANTHER" id="PTHR40661">
    <property type="match status" value="1"/>
</dbReference>
<keyword evidence="1" id="KW-0645">Protease</keyword>
<organism evidence="6 7">
    <name type="scientific">Desulfovibrio falkowii</name>
    <dbReference type="NCBI Taxonomy" id="3136602"/>
    <lineage>
        <taxon>Bacteria</taxon>
        <taxon>Pseudomonadati</taxon>
        <taxon>Thermodesulfobacteriota</taxon>
        <taxon>Desulfovibrionia</taxon>
        <taxon>Desulfovibrionales</taxon>
        <taxon>Desulfovibrionaceae</taxon>
        <taxon>Desulfovibrio</taxon>
    </lineage>
</organism>
<dbReference type="Gene3D" id="1.10.10.60">
    <property type="entry name" value="Homeodomain-like"/>
    <property type="match status" value="1"/>
</dbReference>
<evidence type="ECO:0000313" key="7">
    <source>
        <dbReference type="Proteomes" id="UP001628192"/>
    </source>
</evidence>
<dbReference type="PROSITE" id="PS00501">
    <property type="entry name" value="SPASE_I_1"/>
    <property type="match status" value="1"/>
</dbReference>
<keyword evidence="7" id="KW-1185">Reference proteome</keyword>
<comment type="caution">
    <text evidence="6">The sequence shown here is derived from an EMBL/GenBank/DDBJ whole genome shotgun (WGS) entry which is preliminary data.</text>
</comment>
<keyword evidence="3" id="KW-0805">Transcription regulation</keyword>
<evidence type="ECO:0000256" key="3">
    <source>
        <dbReference type="ARBA" id="ARBA00023015"/>
    </source>
</evidence>
<dbReference type="PANTHER" id="PTHR40661:SF3">
    <property type="entry name" value="FELS-1 PROPHAGE TRANSCRIPTIONAL REGULATOR"/>
    <property type="match status" value="1"/>
</dbReference>
<protein>
    <recommendedName>
        <fullName evidence="8">HTH cro/C1-type domain-containing protein</fullName>
    </recommendedName>
</protein>
<dbReference type="InterPro" id="IPR019756">
    <property type="entry name" value="Pept_S26A_signal_pept_1_Ser-AS"/>
</dbReference>
<evidence type="ECO:0000256" key="1">
    <source>
        <dbReference type="ARBA" id="ARBA00022670"/>
    </source>
</evidence>
<accession>A0ABQ0EA38</accession>
<dbReference type="RefSeq" id="WP_407844780.1">
    <property type="nucleotide sequence ID" value="NZ_BAAFSG010000001.1"/>
</dbReference>
<evidence type="ECO:0008006" key="8">
    <source>
        <dbReference type="Google" id="ProtNLM"/>
    </source>
</evidence>
<evidence type="ECO:0000256" key="5">
    <source>
        <dbReference type="ARBA" id="ARBA00023163"/>
    </source>
</evidence>
<keyword evidence="5" id="KW-0804">Transcription</keyword>